<dbReference type="AlphaFoldDB" id="A0A6A9UY36"/>
<sequence>MQSGLHVALAAWVHSQAGSPGFLACPELPVPLQLVDFAAPTSMDDLNRAWEFAELTNGELRLGSPARTAGPEGPLWTRHRRLLERMEFATRSWSDSEDAEFAAARAVLFTDGQGGFPVPSPTFTRYQEYRGLHTTLLEQGAGPEELTALLAEWVVSGHKAAVESALATVLRLGLRSSRPVAERERAALHEDLLPTTADHRWAPTGFTPLSAVDRSTWLEGRASLEELDRALPPETPREVWESWRANRVGEVRLRFVALSLHRSWFSVEQYAAQDWRLPDQTLASAGDGRTGPVPAYATTAYLVEVVDLAVAPRVEEPAPAPDPVRPRGPAWPGRVVLPVGRLEPVVLRPAALGTGARPGTVALRPAAATSAVTVPHRLPQLEQVEAGRRAVLLGHIQLLDPAAQRRRLWVTDVLLGAAGTPPPDPPPAPPPSSGAFLVGLGCTVVPLSPNPSPTYTWAP</sequence>
<protein>
    <submittedName>
        <fullName evidence="1">Uncharacterized protein</fullName>
    </submittedName>
</protein>
<accession>A0A6A9UY36</accession>
<gene>
    <name evidence="1" type="ORF">GC722_11705</name>
</gene>
<comment type="caution">
    <text evidence="1">The sequence shown here is derived from an EMBL/GenBank/DDBJ whole genome shotgun (WGS) entry which is preliminary data.</text>
</comment>
<dbReference type="RefSeq" id="WP_156610306.1">
    <property type="nucleotide sequence ID" value="NZ_WPCU01000007.1"/>
</dbReference>
<proteinExistence type="predicted"/>
<evidence type="ECO:0000313" key="2">
    <source>
        <dbReference type="Proteomes" id="UP000435304"/>
    </source>
</evidence>
<dbReference type="Proteomes" id="UP000435304">
    <property type="component" value="Unassembled WGS sequence"/>
</dbReference>
<name>A0A6A9UY36_9ACTN</name>
<evidence type="ECO:0000313" key="1">
    <source>
        <dbReference type="EMBL" id="MVA76682.1"/>
    </source>
</evidence>
<keyword evidence="2" id="KW-1185">Reference proteome</keyword>
<organism evidence="1 2">
    <name type="scientific">Auraticoccus cholistanensis</name>
    <dbReference type="NCBI Taxonomy" id="2656650"/>
    <lineage>
        <taxon>Bacteria</taxon>
        <taxon>Bacillati</taxon>
        <taxon>Actinomycetota</taxon>
        <taxon>Actinomycetes</taxon>
        <taxon>Propionibacteriales</taxon>
        <taxon>Propionibacteriaceae</taxon>
        <taxon>Auraticoccus</taxon>
    </lineage>
</organism>
<reference evidence="1 2" key="1">
    <citation type="submission" date="2019-12" db="EMBL/GenBank/DDBJ databases">
        <title>Auraticoccus cholistani sp. nov., an actinomycete isolated from soil of Cholistan desert.</title>
        <authorList>
            <person name="Cheema M.T."/>
        </authorList>
    </citation>
    <scope>NUCLEOTIDE SEQUENCE [LARGE SCALE GENOMIC DNA]</scope>
    <source>
        <strain evidence="1 2">F435</strain>
    </source>
</reference>
<dbReference type="EMBL" id="WPCU01000007">
    <property type="protein sequence ID" value="MVA76682.1"/>
    <property type="molecule type" value="Genomic_DNA"/>
</dbReference>